<dbReference type="PANTHER" id="PTHR42878:SF7">
    <property type="entry name" value="SENSOR HISTIDINE KINASE GLRK"/>
    <property type="match status" value="1"/>
</dbReference>
<feature type="transmembrane region" description="Helical" evidence="8">
    <location>
        <begin position="113"/>
        <end position="134"/>
    </location>
</feature>
<dbReference type="CDD" id="cd00082">
    <property type="entry name" value="HisKA"/>
    <property type="match status" value="1"/>
</dbReference>
<keyword evidence="4" id="KW-0547">Nucleotide-binding</keyword>
<keyword evidence="3" id="KW-0808">Transferase</keyword>
<dbReference type="PROSITE" id="PS50109">
    <property type="entry name" value="HIS_KIN"/>
    <property type="match status" value="1"/>
</dbReference>
<dbReference type="OrthoDB" id="7326651at2"/>
<evidence type="ECO:0000256" key="4">
    <source>
        <dbReference type="ARBA" id="ARBA00022741"/>
    </source>
</evidence>
<dbReference type="SMART" id="SM00388">
    <property type="entry name" value="HisKA"/>
    <property type="match status" value="1"/>
</dbReference>
<feature type="transmembrane region" description="Helical" evidence="8">
    <location>
        <begin position="191"/>
        <end position="213"/>
    </location>
</feature>
<dbReference type="InterPro" id="IPR036890">
    <property type="entry name" value="HATPase_C_sf"/>
</dbReference>
<accession>A0A5F1Z0D8</accession>
<dbReference type="Gene3D" id="1.10.287.130">
    <property type="match status" value="1"/>
</dbReference>
<keyword evidence="7" id="KW-0902">Two-component regulatory system</keyword>
<evidence type="ECO:0000256" key="8">
    <source>
        <dbReference type="SAM" id="Phobius"/>
    </source>
</evidence>
<dbReference type="EMBL" id="RQFA01000020">
    <property type="protein sequence ID" value="TGK36453.1"/>
    <property type="molecule type" value="Genomic_DNA"/>
</dbReference>
<feature type="transmembrane region" description="Helical" evidence="8">
    <location>
        <begin position="78"/>
        <end position="97"/>
    </location>
</feature>
<dbReference type="Pfam" id="PF02518">
    <property type="entry name" value="HATPase_c"/>
    <property type="match status" value="1"/>
</dbReference>
<feature type="transmembrane region" description="Helical" evidence="8">
    <location>
        <begin position="48"/>
        <end position="66"/>
    </location>
</feature>
<dbReference type="AlphaFoldDB" id="A0A5F1Z0D8"/>
<dbReference type="InterPro" id="IPR050351">
    <property type="entry name" value="BphY/WalK/GraS-like"/>
</dbReference>
<dbReference type="SMART" id="SM00387">
    <property type="entry name" value="HATPase_c"/>
    <property type="match status" value="1"/>
</dbReference>
<dbReference type="RefSeq" id="WP_135590909.1">
    <property type="nucleotide sequence ID" value="NZ_RQEZ01000044.1"/>
</dbReference>
<keyword evidence="8" id="KW-0812">Transmembrane</keyword>
<dbReference type="EC" id="2.7.13.3" evidence="2"/>
<dbReference type="InterPro" id="IPR003661">
    <property type="entry name" value="HisK_dim/P_dom"/>
</dbReference>
<evidence type="ECO:0000256" key="7">
    <source>
        <dbReference type="ARBA" id="ARBA00023012"/>
    </source>
</evidence>
<sequence>MSFFKSPRYGGQKIVRQIKAAKRRNGRFVSLRSDKNFIKSSYSEVFEILRYFIPAVLLCLIPFITIDLKGYWLKRNNLSIVTLDLILVALGIVFIYLQNFSKNKRVKGKRKKYVALAGVAFISTAGTAMNLLIIKYESDISIFAAAQLSTAMLFRFPDNRKMSIIIINYLIFHSFLWNEQIFSSILWQNSIFIFLLTIAFDRISFLTKASSYYKNEKIRSLSRKLEKETADKEEILRIAVHDLKSPISGIVSLSGILLENKDKIGKKFVENLYTTSKSILESIDEILFLSNSNEKNQERKSGNFVLEELTEEVIANLDFSLSAKSISIKRKLNEKNIIFGNRKVFYRILDNLLGNSIKYSKPKSTIRLKIRSEKGDTTRRGKVILEIHDAGPGFSSEDLEKGIQEFQKLSARPTGNESSTGLGLSIVQKMLVPFGAEITIGNSELTGGAFVVLRLSPSRSREL</sequence>
<evidence type="ECO:0000313" key="10">
    <source>
        <dbReference type="EMBL" id="TGK36453.1"/>
    </source>
</evidence>
<dbReference type="SUPFAM" id="SSF55874">
    <property type="entry name" value="ATPase domain of HSP90 chaperone/DNA topoisomerase II/histidine kinase"/>
    <property type="match status" value="1"/>
</dbReference>
<dbReference type="GO" id="GO:0005524">
    <property type="term" value="F:ATP binding"/>
    <property type="evidence" value="ECO:0007669"/>
    <property type="project" value="UniProtKB-KW"/>
</dbReference>
<evidence type="ECO:0000256" key="6">
    <source>
        <dbReference type="ARBA" id="ARBA00022840"/>
    </source>
</evidence>
<dbReference type="GO" id="GO:0030295">
    <property type="term" value="F:protein kinase activator activity"/>
    <property type="evidence" value="ECO:0007669"/>
    <property type="project" value="TreeGrafter"/>
</dbReference>
<dbReference type="SUPFAM" id="SSF47384">
    <property type="entry name" value="Homodimeric domain of signal transducing histidine kinase"/>
    <property type="match status" value="1"/>
</dbReference>
<dbReference type="Pfam" id="PF00512">
    <property type="entry name" value="HisKA"/>
    <property type="match status" value="1"/>
</dbReference>
<organism evidence="10 11">
    <name type="scientific">Leptospira gomenensis</name>
    <dbReference type="NCBI Taxonomy" id="2484974"/>
    <lineage>
        <taxon>Bacteria</taxon>
        <taxon>Pseudomonadati</taxon>
        <taxon>Spirochaetota</taxon>
        <taxon>Spirochaetia</taxon>
        <taxon>Leptospirales</taxon>
        <taxon>Leptospiraceae</taxon>
        <taxon>Leptospira</taxon>
    </lineage>
</organism>
<keyword evidence="5 10" id="KW-0418">Kinase</keyword>
<comment type="caution">
    <text evidence="10">The sequence shown here is derived from an EMBL/GenBank/DDBJ whole genome shotgun (WGS) entry which is preliminary data.</text>
</comment>
<evidence type="ECO:0000256" key="1">
    <source>
        <dbReference type="ARBA" id="ARBA00000085"/>
    </source>
</evidence>
<name>A0A5F1Z0D8_9LEPT</name>
<dbReference type="GO" id="GO:0000155">
    <property type="term" value="F:phosphorelay sensor kinase activity"/>
    <property type="evidence" value="ECO:0007669"/>
    <property type="project" value="InterPro"/>
</dbReference>
<evidence type="ECO:0000256" key="2">
    <source>
        <dbReference type="ARBA" id="ARBA00012438"/>
    </source>
</evidence>
<dbReference type="Proteomes" id="UP000298277">
    <property type="component" value="Unassembled WGS sequence"/>
</dbReference>
<keyword evidence="6" id="KW-0067">ATP-binding</keyword>
<dbReference type="Gene3D" id="3.30.565.10">
    <property type="entry name" value="Histidine kinase-like ATPase, C-terminal domain"/>
    <property type="match status" value="1"/>
</dbReference>
<feature type="domain" description="Histidine kinase" evidence="9">
    <location>
        <begin position="238"/>
        <end position="459"/>
    </location>
</feature>
<dbReference type="InterPro" id="IPR036097">
    <property type="entry name" value="HisK_dim/P_sf"/>
</dbReference>
<gene>
    <name evidence="10" type="ORF">EHQ17_04065</name>
</gene>
<keyword evidence="8" id="KW-0472">Membrane</keyword>
<evidence type="ECO:0000259" key="9">
    <source>
        <dbReference type="PROSITE" id="PS50109"/>
    </source>
</evidence>
<dbReference type="InterPro" id="IPR003594">
    <property type="entry name" value="HATPase_dom"/>
</dbReference>
<dbReference type="InterPro" id="IPR005467">
    <property type="entry name" value="His_kinase_dom"/>
</dbReference>
<dbReference type="GO" id="GO:0007234">
    <property type="term" value="P:osmosensory signaling via phosphorelay pathway"/>
    <property type="evidence" value="ECO:0007669"/>
    <property type="project" value="TreeGrafter"/>
</dbReference>
<comment type="catalytic activity">
    <reaction evidence="1">
        <text>ATP + protein L-histidine = ADP + protein N-phospho-L-histidine.</text>
        <dbReference type="EC" id="2.7.13.3"/>
    </reaction>
</comment>
<evidence type="ECO:0000256" key="3">
    <source>
        <dbReference type="ARBA" id="ARBA00022679"/>
    </source>
</evidence>
<dbReference type="PANTHER" id="PTHR42878">
    <property type="entry name" value="TWO-COMPONENT HISTIDINE KINASE"/>
    <property type="match status" value="1"/>
</dbReference>
<dbReference type="GO" id="GO:0000156">
    <property type="term" value="F:phosphorelay response regulator activity"/>
    <property type="evidence" value="ECO:0007669"/>
    <property type="project" value="TreeGrafter"/>
</dbReference>
<protein>
    <recommendedName>
        <fullName evidence="2">histidine kinase</fullName>
        <ecNumber evidence="2">2.7.13.3</ecNumber>
    </recommendedName>
</protein>
<evidence type="ECO:0000313" key="11">
    <source>
        <dbReference type="Proteomes" id="UP000298277"/>
    </source>
</evidence>
<keyword evidence="8" id="KW-1133">Transmembrane helix</keyword>
<reference evidence="10" key="1">
    <citation type="journal article" date="2019" name="PLoS Negl. Trop. Dis.">
        <title>Revisiting the worldwide diversity of Leptospira species in the environment.</title>
        <authorList>
            <person name="Vincent A.T."/>
            <person name="Schiettekatte O."/>
            <person name="Bourhy P."/>
            <person name="Veyrier F.J."/>
            <person name="Picardeau M."/>
        </authorList>
    </citation>
    <scope>NUCLEOTIDE SEQUENCE [LARGE SCALE GENOMIC DNA]</scope>
    <source>
        <strain evidence="10">201800299</strain>
    </source>
</reference>
<keyword evidence="11" id="KW-1185">Reference proteome</keyword>
<proteinExistence type="predicted"/>
<evidence type="ECO:0000256" key="5">
    <source>
        <dbReference type="ARBA" id="ARBA00022777"/>
    </source>
</evidence>